<name>A0A6P3VPI0_CLUHA</name>
<feature type="region of interest" description="Disordered" evidence="1">
    <location>
        <begin position="336"/>
        <end position="370"/>
    </location>
</feature>
<organism evidence="3 4">
    <name type="scientific">Clupea harengus</name>
    <name type="common">Atlantic herring</name>
    <dbReference type="NCBI Taxonomy" id="7950"/>
    <lineage>
        <taxon>Eukaryota</taxon>
        <taxon>Metazoa</taxon>
        <taxon>Chordata</taxon>
        <taxon>Craniata</taxon>
        <taxon>Vertebrata</taxon>
        <taxon>Euteleostomi</taxon>
        <taxon>Actinopterygii</taxon>
        <taxon>Neopterygii</taxon>
        <taxon>Teleostei</taxon>
        <taxon>Clupei</taxon>
        <taxon>Clupeiformes</taxon>
        <taxon>Clupeoidei</taxon>
        <taxon>Clupeidae</taxon>
        <taxon>Clupea</taxon>
    </lineage>
</organism>
<feature type="compositionally biased region" description="Basic and acidic residues" evidence="1">
    <location>
        <begin position="589"/>
        <end position="607"/>
    </location>
</feature>
<dbReference type="OrthoDB" id="8682554at2759"/>
<evidence type="ECO:0000313" key="3">
    <source>
        <dbReference type="Proteomes" id="UP000515152"/>
    </source>
</evidence>
<sequence length="607" mass="68060">MTCKFSLVFVGALIATVLLPELLVAGPVAPRSKADEPMKTEAAASARRLVRNRRNISWYKEHSDFWNWYKYFTEQGNTDAVQELDRVYLSYLQNKNRAEGRRSNKAYLQHMGDIYKSCAESEDPTKCVSSYMRPKPEAPKPAPQKTCDPYRDPYCLYGLYSPYLAPVAAKAPAPAPAPVKAPAYIRSAPYQDPRTGYYYYTPVLESFLSAEQKSELLRICDAKDVECLQYHLRAARGYKPASAPQPSYAHLGCDPKSDPQCLAHLMQKGQSGVNLPYPYCNPHTDPYCAYVAALHAAKGGEAPAAQAAPASALKTPCNPLFDDKCNPLTAYKLATESEDVKDEPASAAMRAAPQTAQRAAPRFAPSEPRQDPYAMFRDAAAAAAAAMPRRPPTHPYRLPAPRFQLPSRQFQPPAHHQPEPQEERHPLGPRGKTKEGYNCFIGYDEECFPLRPAQTEPRSGAHRQVPYQAEAYEPHVSPDGTRNGVIEPDPDCDPEFDSNCKLRRYEPEAAEPNVPQEEAHQAYPAEEHQEQRDHHEEASQHQEELYPEQQPEGPGYNQDPYQSGQEDPYAGFGPQDRGTPNFQDMLRGYGDHYGQDERRAYTGDYKK</sequence>
<dbReference type="AlphaFoldDB" id="A0A6P3VPI0"/>
<proteinExistence type="predicted"/>
<protein>
    <submittedName>
        <fullName evidence="4">Actinodin1</fullName>
    </submittedName>
</protein>
<dbReference type="CTD" id="794315"/>
<dbReference type="KEGG" id="char:105894714"/>
<feature type="chain" id="PRO_5027968304" evidence="2">
    <location>
        <begin position="26"/>
        <end position="607"/>
    </location>
</feature>
<dbReference type="RefSeq" id="XP_012676713.2">
    <property type="nucleotide sequence ID" value="XM_012821259.2"/>
</dbReference>
<keyword evidence="2" id="KW-0732">Signal</keyword>
<feature type="signal peptide" evidence="2">
    <location>
        <begin position="1"/>
        <end position="25"/>
    </location>
</feature>
<feature type="compositionally biased region" description="Low complexity" evidence="1">
    <location>
        <begin position="345"/>
        <end position="365"/>
    </location>
</feature>
<dbReference type="Proteomes" id="UP000515152">
    <property type="component" value="Chromosome 17"/>
</dbReference>
<accession>A0A6P3VPI0</accession>
<feature type="region of interest" description="Disordered" evidence="1">
    <location>
        <begin position="472"/>
        <end position="607"/>
    </location>
</feature>
<keyword evidence="3" id="KW-1185">Reference proteome</keyword>
<feature type="compositionally biased region" description="Basic and acidic residues" evidence="1">
    <location>
        <begin position="498"/>
        <end position="507"/>
    </location>
</feature>
<feature type="region of interest" description="Disordered" evidence="1">
    <location>
        <begin position="384"/>
        <end position="433"/>
    </location>
</feature>
<dbReference type="GeneID" id="105894714"/>
<reference evidence="4" key="1">
    <citation type="submission" date="2025-08" db="UniProtKB">
        <authorList>
            <consortium name="RefSeq"/>
        </authorList>
    </citation>
    <scope>IDENTIFICATION</scope>
</reference>
<gene>
    <name evidence="4" type="primary">and1</name>
</gene>
<feature type="compositionally biased region" description="Basic and acidic residues" evidence="1">
    <location>
        <begin position="517"/>
        <end position="544"/>
    </location>
</feature>
<evidence type="ECO:0000256" key="2">
    <source>
        <dbReference type="SAM" id="SignalP"/>
    </source>
</evidence>
<evidence type="ECO:0000256" key="1">
    <source>
        <dbReference type="SAM" id="MobiDB-lite"/>
    </source>
</evidence>
<feature type="compositionally biased region" description="Basic and acidic residues" evidence="1">
    <location>
        <begin position="416"/>
        <end position="426"/>
    </location>
</feature>
<evidence type="ECO:0000313" key="4">
    <source>
        <dbReference type="RefSeq" id="XP_012676713.2"/>
    </source>
</evidence>